<evidence type="ECO:0000259" key="7">
    <source>
        <dbReference type="Pfam" id="PF00962"/>
    </source>
</evidence>
<keyword evidence="4" id="KW-0479">Metal-binding</keyword>
<proteinExistence type="inferred from homology"/>
<feature type="domain" description="Adenosine deaminase" evidence="7">
    <location>
        <begin position="11"/>
        <end position="329"/>
    </location>
</feature>
<dbReference type="PANTHER" id="PTHR11409">
    <property type="entry name" value="ADENOSINE DEAMINASE"/>
    <property type="match status" value="1"/>
</dbReference>
<comment type="caution">
    <text evidence="8">The sequence shown here is derived from an EMBL/GenBank/DDBJ whole genome shotgun (WGS) entry which is preliminary data.</text>
</comment>
<evidence type="ECO:0000313" key="8">
    <source>
        <dbReference type="EMBL" id="TYZ22576.1"/>
    </source>
</evidence>
<dbReference type="GO" id="GO:0004000">
    <property type="term" value="F:adenosine deaminase activity"/>
    <property type="evidence" value="ECO:0007669"/>
    <property type="project" value="TreeGrafter"/>
</dbReference>
<comment type="cofactor">
    <cofactor evidence="1">
        <name>Zn(2+)</name>
        <dbReference type="ChEBI" id="CHEBI:29105"/>
    </cofactor>
</comment>
<dbReference type="OrthoDB" id="9779574at2"/>
<evidence type="ECO:0000256" key="5">
    <source>
        <dbReference type="ARBA" id="ARBA00022801"/>
    </source>
</evidence>
<dbReference type="GO" id="GO:0006154">
    <property type="term" value="P:adenosine catabolic process"/>
    <property type="evidence" value="ECO:0007669"/>
    <property type="project" value="TreeGrafter"/>
</dbReference>
<reference evidence="8 9" key="1">
    <citation type="submission" date="2019-08" db="EMBL/GenBank/DDBJ databases">
        <title>Selenomonas sp. mPRGC5 and Selenomonas sp. mPRGC8 isolated from ruminal fluid of dairy goat (Capra hircus).</title>
        <authorList>
            <person name="Poothong S."/>
            <person name="Nuengjamnong C."/>
            <person name="Tanasupawat S."/>
        </authorList>
    </citation>
    <scope>NUCLEOTIDE SEQUENCE [LARGE SCALE GENOMIC DNA]</scope>
    <source>
        <strain evidence="9">mPRGC5</strain>
    </source>
</reference>
<dbReference type="AlphaFoldDB" id="A0A5D6W3W0"/>
<evidence type="ECO:0000313" key="9">
    <source>
        <dbReference type="Proteomes" id="UP000323646"/>
    </source>
</evidence>
<dbReference type="EC" id="3.5.4.4" evidence="3"/>
<dbReference type="Pfam" id="PF00962">
    <property type="entry name" value="A_deaminase"/>
    <property type="match status" value="1"/>
</dbReference>
<gene>
    <name evidence="8" type="primary">add</name>
    <name evidence="8" type="ORF">FZ040_07970</name>
</gene>
<dbReference type="Gene3D" id="3.20.20.140">
    <property type="entry name" value="Metal-dependent hydrolases"/>
    <property type="match status" value="1"/>
</dbReference>
<name>A0A5D6W3W0_9FIRM</name>
<dbReference type="Proteomes" id="UP000323646">
    <property type="component" value="Unassembled WGS sequence"/>
</dbReference>
<dbReference type="InterPro" id="IPR001365">
    <property type="entry name" value="A_deaminase_dom"/>
</dbReference>
<protein>
    <recommendedName>
        <fullName evidence="3">adenosine deaminase</fullName>
        <ecNumber evidence="3">3.5.4.4</ecNumber>
    </recommendedName>
</protein>
<dbReference type="InterPro" id="IPR032466">
    <property type="entry name" value="Metal_Hydrolase"/>
</dbReference>
<dbReference type="EMBL" id="VTOY01000005">
    <property type="protein sequence ID" value="TYZ22576.1"/>
    <property type="molecule type" value="Genomic_DNA"/>
</dbReference>
<dbReference type="GO" id="GO:0046872">
    <property type="term" value="F:metal ion binding"/>
    <property type="evidence" value="ECO:0007669"/>
    <property type="project" value="UniProtKB-KW"/>
</dbReference>
<evidence type="ECO:0000256" key="6">
    <source>
        <dbReference type="ARBA" id="ARBA00022833"/>
    </source>
</evidence>
<sequence>MNRDTISKYIDLHAHLDGSITVEILKKLAEIQQLELPVASDEELKKLITVSEDCQSLNEFLQCFELPGKYMQTEQGIREAVKLVLANMDDGGVVYAEIRFAPQLHTFEGLSQSQVIEAALAGLKEAPIPANLILCCMRGEDNAAQNKETVELAKKYLVEDGGVVAIDLAGAEGLYPNERFKTIFEDAHAAGIPITIHSGEAGGAENVASAIEMGACRVGHGVRIAGNDRIMQLVKEKGITLEMAPTSNRQTKTVADMKAEYPLKQFLQYGLKVTINTDDMAVEGTTLADEFRYIEREFGITAEEEKRMLGYAVDAAFTSEARKSELRKMLAIE</sequence>
<evidence type="ECO:0000256" key="2">
    <source>
        <dbReference type="ARBA" id="ARBA00006676"/>
    </source>
</evidence>
<dbReference type="PANTHER" id="PTHR11409:SF43">
    <property type="entry name" value="ADENOSINE DEAMINASE"/>
    <property type="match status" value="1"/>
</dbReference>
<evidence type="ECO:0000256" key="4">
    <source>
        <dbReference type="ARBA" id="ARBA00022723"/>
    </source>
</evidence>
<dbReference type="InterPro" id="IPR006330">
    <property type="entry name" value="Ado/ade_deaminase"/>
</dbReference>
<comment type="similarity">
    <text evidence="2">Belongs to the metallo-dependent hydrolases superfamily. Adenosine and AMP deaminases family.</text>
</comment>
<evidence type="ECO:0000256" key="1">
    <source>
        <dbReference type="ARBA" id="ARBA00001947"/>
    </source>
</evidence>
<keyword evidence="6" id="KW-0862">Zinc</keyword>
<dbReference type="NCBIfam" id="TIGR01430">
    <property type="entry name" value="aden_deam"/>
    <property type="match status" value="1"/>
</dbReference>
<dbReference type="GO" id="GO:0043103">
    <property type="term" value="P:hypoxanthine salvage"/>
    <property type="evidence" value="ECO:0007669"/>
    <property type="project" value="TreeGrafter"/>
</dbReference>
<keyword evidence="5 8" id="KW-0378">Hydrolase</keyword>
<dbReference type="SUPFAM" id="SSF51556">
    <property type="entry name" value="Metallo-dependent hydrolases"/>
    <property type="match status" value="1"/>
</dbReference>
<dbReference type="GO" id="GO:0005829">
    <property type="term" value="C:cytosol"/>
    <property type="evidence" value="ECO:0007669"/>
    <property type="project" value="TreeGrafter"/>
</dbReference>
<dbReference type="GO" id="GO:0046103">
    <property type="term" value="P:inosine biosynthetic process"/>
    <property type="evidence" value="ECO:0007669"/>
    <property type="project" value="TreeGrafter"/>
</dbReference>
<evidence type="ECO:0000256" key="3">
    <source>
        <dbReference type="ARBA" id="ARBA00012784"/>
    </source>
</evidence>
<organism evidence="8 9">
    <name type="scientific">Selenomonas ruminis</name>
    <dbReference type="NCBI Taxonomy" id="2593411"/>
    <lineage>
        <taxon>Bacteria</taxon>
        <taxon>Bacillati</taxon>
        <taxon>Bacillota</taxon>
        <taxon>Negativicutes</taxon>
        <taxon>Selenomonadales</taxon>
        <taxon>Selenomonadaceae</taxon>
        <taxon>Selenomonas</taxon>
    </lineage>
</organism>
<accession>A0A5D6W3W0</accession>
<keyword evidence="9" id="KW-1185">Reference proteome</keyword>
<dbReference type="RefSeq" id="WP_149171498.1">
    <property type="nucleotide sequence ID" value="NZ_VTOY01000005.1"/>
</dbReference>